<feature type="transmembrane region" description="Helical" evidence="1">
    <location>
        <begin position="208"/>
        <end position="227"/>
    </location>
</feature>
<reference evidence="5" key="1">
    <citation type="submission" date="2021-01" db="EMBL/GenBank/DDBJ databases">
        <title>Whole genome shotgun sequence of Rhizocola hellebori NBRC 109834.</title>
        <authorList>
            <person name="Komaki H."/>
            <person name="Tamura T."/>
        </authorList>
    </citation>
    <scope>NUCLEOTIDE SEQUENCE</scope>
    <source>
        <strain evidence="5">NBRC 109834</strain>
    </source>
</reference>
<dbReference type="SUPFAM" id="SSF49785">
    <property type="entry name" value="Galactose-binding domain-like"/>
    <property type="match status" value="1"/>
</dbReference>
<keyword evidence="1" id="KW-0812">Transmembrane</keyword>
<feature type="transmembrane region" description="Helical" evidence="1">
    <location>
        <begin position="1228"/>
        <end position="1248"/>
    </location>
</feature>
<feature type="domain" description="Alpha-(1-&gt;3)-arabinofuranosyltransferase N-terminal GT-C" evidence="3">
    <location>
        <begin position="14"/>
        <end position="672"/>
    </location>
</feature>
<evidence type="ECO:0000259" key="3">
    <source>
        <dbReference type="Pfam" id="PF11847"/>
    </source>
</evidence>
<keyword evidence="2" id="KW-0732">Signal</keyword>
<dbReference type="Pfam" id="PF24607">
    <property type="entry name" value="CBM_AftD"/>
    <property type="match status" value="1"/>
</dbReference>
<keyword evidence="6" id="KW-1185">Reference proteome</keyword>
<dbReference type="Pfam" id="PF11847">
    <property type="entry name" value="GT-C_AftD"/>
    <property type="match status" value="1"/>
</dbReference>
<evidence type="ECO:0000259" key="4">
    <source>
        <dbReference type="Pfam" id="PF24607"/>
    </source>
</evidence>
<feature type="transmembrane region" description="Helical" evidence="1">
    <location>
        <begin position="288"/>
        <end position="305"/>
    </location>
</feature>
<dbReference type="InterPro" id="IPR056997">
    <property type="entry name" value="CBM_AftD"/>
</dbReference>
<dbReference type="Proteomes" id="UP000612899">
    <property type="component" value="Unassembled WGS sequence"/>
</dbReference>
<evidence type="ECO:0000256" key="1">
    <source>
        <dbReference type="SAM" id="Phobius"/>
    </source>
</evidence>
<keyword evidence="1" id="KW-0472">Membrane</keyword>
<keyword evidence="1" id="KW-1133">Transmembrane helix</keyword>
<dbReference type="Gene3D" id="2.60.120.260">
    <property type="entry name" value="Galactose-binding domain-like"/>
    <property type="match status" value="1"/>
</dbReference>
<sequence>MIWRLRSIAVCSLLTAIAFIQDPGLTAADTKVDLVVNPAGWLARALHLWNPITNFGEVQNQAYGYLWPMGPFFAAGAALDIPAWAVQRLWWALLFCVAYMGIVALATRLAIGTPMARVIAGVAFALSPRLLTEVGSISIEAWPTAIAPWVLVPLAGLSRANAPLRRGLMLSALAVCCAGGVNATAVLATVPLALLWLAGLPGTPRRRLAAVSGWCLAVLCATAWWLVPLFLLGRFSPPFLDYIETASVTTRHTDLTSVLRGTSHWLAYLTGPYGPQLSAGHRLATEPLLLAATVAVAAIGVAGLARSGMPHRRFLIAGLLLGTGLVGFGHLSNLDTGMTGPVQDFLDGVGAPLRNVHKFDVLIRLPLALGLAHLVGVFARAAAISGHGWHLARRRSVVITAAALAAVTGAASPVVTAGLVNGGYQHVPGYWREAAAWLNANTGRDHVLIVPSARFPHYAWGSPTDEITQPLLERSWGVRNAIPLTPPGTIRMLDAIDAVLAGGAGSAGLADLLARNDIRYVVLRSDLDYGKTGTARPIQVRQALERSPGLERVESFGPDVGGGMVAGGHYDYGMHPPLPAIEVFKVRRPVYPVGLYDASAVTTVVGGPESLLELAATGQITGAPTILAGDLGAGRPPGPVAITDGLRHRDVLFGRGQDNASATLAADDPTAQTPVSDYLPSWASQWLTQARYLGISAVTASSSWATPHPDEGSRPEHLPFAAIDGDPATSWRTAPFRPAEGQWLELTLASPKRITEVAITFDLMADNVATQVLLVAGLQQATGEIDDGRAKFVLDGSLVSRVRVLITQAAGTLRTGQGGVGISEIAIPEVTATRSLVVAAGPATQRPASVVLSAAPSVSSCFFVQGSARCNPGVARGSEDAGRIDRTVTLPTAGSYTPSLWARPKPGPELDALIDKMVAGTTPAPVAKVSSRGVAEPAGRPGAVIDGDPSTAWYAADGDGSPSLRLAWAAPRTITGLRLALDPQVAATRPESITVVSSDGVRSGLLNSDGVIVFDRPIRTDEIAIFFLDRAPARSLDPYSMWSQPLPFAVGEVTALPDQPAVPANLDRRIELPCGSGPGVQAGGKTLQTKLSPTLRDLVELREVPASICVPAAGGTLALAAGEARIVVTGSALATPTTLALAAAATVAATQTLPEIGSWSANRRVLTVAAGEQPRVLVVRENTNPGWKATMGGFTLPAVVLDGWQQGWWIAPGLGGQVTLSYEPDRTFRVALASGGGLVAGVVLVAFIPARRRQTRPNRAARRTRPWLAVAVGAVGLALVGGPWAVLIALTVIVALSAYRLARHDVSKVDRRRVRVSVSWLRLWLPPLLVCLAGLASWRSATPELDALAQLLALGAMVVLWLSMTAWPLPQRRPR</sequence>
<dbReference type="InterPro" id="IPR021798">
    <property type="entry name" value="AftD_N"/>
</dbReference>
<feature type="chain" id="PRO_5035277048" evidence="2">
    <location>
        <begin position="28"/>
        <end position="1375"/>
    </location>
</feature>
<feature type="transmembrane region" description="Helical" evidence="1">
    <location>
        <begin position="396"/>
        <end position="420"/>
    </location>
</feature>
<name>A0A8J3QAZ8_9ACTN</name>
<feature type="transmembrane region" description="Helical" evidence="1">
    <location>
        <begin position="1347"/>
        <end position="1369"/>
    </location>
</feature>
<dbReference type="EMBL" id="BONY01000025">
    <property type="protein sequence ID" value="GIH06275.1"/>
    <property type="molecule type" value="Genomic_DNA"/>
</dbReference>
<feature type="transmembrane region" description="Helical" evidence="1">
    <location>
        <begin position="314"/>
        <end position="331"/>
    </location>
</feature>
<gene>
    <name evidence="5" type="ORF">Rhe02_43420</name>
</gene>
<dbReference type="GO" id="GO:0016740">
    <property type="term" value="F:transferase activity"/>
    <property type="evidence" value="ECO:0007669"/>
    <property type="project" value="InterPro"/>
</dbReference>
<feature type="transmembrane region" description="Helical" evidence="1">
    <location>
        <begin position="172"/>
        <end position="196"/>
    </location>
</feature>
<feature type="transmembrane region" description="Helical" evidence="1">
    <location>
        <begin position="130"/>
        <end position="152"/>
    </location>
</feature>
<evidence type="ECO:0000313" key="6">
    <source>
        <dbReference type="Proteomes" id="UP000612899"/>
    </source>
</evidence>
<feature type="transmembrane region" description="Helical" evidence="1">
    <location>
        <begin position="89"/>
        <end position="110"/>
    </location>
</feature>
<dbReference type="InterPro" id="IPR008979">
    <property type="entry name" value="Galactose-bd-like_sf"/>
</dbReference>
<comment type="caution">
    <text evidence="5">The sequence shown here is derived from an EMBL/GenBank/DDBJ whole genome shotgun (WGS) entry which is preliminary data.</text>
</comment>
<feature type="transmembrane region" description="Helical" evidence="1">
    <location>
        <begin position="361"/>
        <end position="384"/>
    </location>
</feature>
<feature type="domain" description="Arabinofuranosyltransferase D third carbohydrate binding module" evidence="4">
    <location>
        <begin position="933"/>
        <end position="1061"/>
    </location>
</feature>
<protein>
    <submittedName>
        <fullName evidence="5">Coagulation factor 5/8 type</fullName>
    </submittedName>
</protein>
<evidence type="ECO:0000313" key="5">
    <source>
        <dbReference type="EMBL" id="GIH06275.1"/>
    </source>
</evidence>
<accession>A0A8J3QAZ8</accession>
<evidence type="ECO:0000256" key="2">
    <source>
        <dbReference type="SAM" id="SignalP"/>
    </source>
</evidence>
<feature type="signal peptide" evidence="2">
    <location>
        <begin position="1"/>
        <end position="27"/>
    </location>
</feature>
<proteinExistence type="predicted"/>
<organism evidence="5 6">
    <name type="scientific">Rhizocola hellebori</name>
    <dbReference type="NCBI Taxonomy" id="1392758"/>
    <lineage>
        <taxon>Bacteria</taxon>
        <taxon>Bacillati</taxon>
        <taxon>Actinomycetota</taxon>
        <taxon>Actinomycetes</taxon>
        <taxon>Micromonosporales</taxon>
        <taxon>Micromonosporaceae</taxon>
        <taxon>Rhizocola</taxon>
    </lineage>
</organism>